<keyword evidence="6" id="KW-1185">Reference proteome</keyword>
<name>A0A0A6VC93_9BACI</name>
<dbReference type="InterPro" id="IPR036388">
    <property type="entry name" value="WH-like_DNA-bd_sf"/>
</dbReference>
<dbReference type="SUPFAM" id="SSF46785">
    <property type="entry name" value="Winged helix' DNA-binding domain"/>
    <property type="match status" value="1"/>
</dbReference>
<dbReference type="RefSeq" id="WP_035354015.1">
    <property type="nucleotide sequence ID" value="NZ_JAAIWK010000029.1"/>
</dbReference>
<feature type="domain" description="HTH marR-type" evidence="2">
    <location>
        <begin position="7"/>
        <end position="140"/>
    </location>
</feature>
<evidence type="ECO:0000313" key="4">
    <source>
        <dbReference type="EMBL" id="NEY21234.1"/>
    </source>
</evidence>
<sequence>MNPLFNEAEAFRYLILAVQRQGNRMLKTQLKHIGVTPSQAEVISILKTRQPITLKALGKLLICEDGSPSRLIERMVKDGLIKRIKDEKDSRYIQLALTSLGEEKYSLIIEAEIQLYKTLENIYTKEELQQTNNMLSKLLSGTPLFETMVERGFNTIKALNERT</sequence>
<evidence type="ECO:0000259" key="2">
    <source>
        <dbReference type="PROSITE" id="PS50995"/>
    </source>
</evidence>
<evidence type="ECO:0000256" key="1">
    <source>
        <dbReference type="ARBA" id="ARBA00023125"/>
    </source>
</evidence>
<comment type="caution">
    <text evidence="3">The sequence shown here is derived from an EMBL/GenBank/DDBJ whole genome shotgun (WGS) entry which is preliminary data.</text>
</comment>
<dbReference type="Gene3D" id="1.10.10.10">
    <property type="entry name" value="Winged helix-like DNA-binding domain superfamily/Winged helix DNA-binding domain"/>
    <property type="match status" value="1"/>
</dbReference>
<dbReference type="OrthoDB" id="2600321at2"/>
<accession>A0A0A6VC93</accession>
<reference evidence="4 6" key="2">
    <citation type="submission" date="2020-02" db="EMBL/GenBank/DDBJ databases">
        <authorList>
            <person name="Feng H."/>
        </authorList>
    </citation>
    <scope>NUCLEOTIDE SEQUENCE [LARGE SCALE GENOMIC DNA]</scope>
    <source>
        <strain evidence="4 6">Gsoil 114</strain>
    </source>
</reference>
<dbReference type="Pfam" id="PF13463">
    <property type="entry name" value="HTH_27"/>
    <property type="match status" value="1"/>
</dbReference>
<evidence type="ECO:0000313" key="6">
    <source>
        <dbReference type="Proteomes" id="UP000476934"/>
    </source>
</evidence>
<keyword evidence="1" id="KW-0238">DNA-binding</keyword>
<dbReference type="InterPro" id="IPR039422">
    <property type="entry name" value="MarR/SlyA-like"/>
</dbReference>
<gene>
    <name evidence="4" type="ORF">G4D61_14900</name>
    <name evidence="3" type="ORF">NG54_06840</name>
</gene>
<dbReference type="Proteomes" id="UP000476934">
    <property type="component" value="Unassembled WGS sequence"/>
</dbReference>
<reference evidence="4 6" key="3">
    <citation type="submission" date="2020-03" db="EMBL/GenBank/DDBJ databases">
        <title>Bacillus aquiflavi sp. nov., isolated from yellow water of strong flavor Chinese baijiu in Yibin region of China.</title>
        <authorList>
            <person name="Xie J."/>
        </authorList>
    </citation>
    <scope>NUCLEOTIDE SEQUENCE [LARGE SCALE GENOMIC DNA]</scope>
    <source>
        <strain evidence="4 6">Gsoil 114</strain>
    </source>
</reference>
<dbReference type="GO" id="GO:0003677">
    <property type="term" value="F:DNA binding"/>
    <property type="evidence" value="ECO:0007669"/>
    <property type="project" value="UniProtKB-KW"/>
</dbReference>
<dbReference type="Proteomes" id="UP000030588">
    <property type="component" value="Unassembled WGS sequence"/>
</dbReference>
<protein>
    <submittedName>
        <fullName evidence="4">MarR family transcriptional regulator</fullName>
    </submittedName>
</protein>
<dbReference type="GO" id="GO:0003700">
    <property type="term" value="F:DNA-binding transcription factor activity"/>
    <property type="evidence" value="ECO:0007669"/>
    <property type="project" value="InterPro"/>
</dbReference>
<dbReference type="EMBL" id="JRUN01000015">
    <property type="protein sequence ID" value="KHD85855.1"/>
    <property type="molecule type" value="Genomic_DNA"/>
</dbReference>
<dbReference type="STRING" id="363870.NG54_06840"/>
<evidence type="ECO:0000313" key="3">
    <source>
        <dbReference type="EMBL" id="KHD85855.1"/>
    </source>
</evidence>
<proteinExistence type="predicted"/>
<dbReference type="SMART" id="SM00347">
    <property type="entry name" value="HTH_MARR"/>
    <property type="match status" value="1"/>
</dbReference>
<dbReference type="InterPro" id="IPR000835">
    <property type="entry name" value="HTH_MarR-typ"/>
</dbReference>
<dbReference type="PANTHER" id="PTHR33164">
    <property type="entry name" value="TRANSCRIPTIONAL REGULATOR, MARR FAMILY"/>
    <property type="match status" value="1"/>
</dbReference>
<dbReference type="GO" id="GO:0006950">
    <property type="term" value="P:response to stress"/>
    <property type="evidence" value="ECO:0007669"/>
    <property type="project" value="TreeGrafter"/>
</dbReference>
<dbReference type="EMBL" id="JAAIWK010000029">
    <property type="protein sequence ID" value="NEY21234.1"/>
    <property type="molecule type" value="Genomic_DNA"/>
</dbReference>
<organism evidence="3 5">
    <name type="scientific">Heyndrickxia ginsengihumi</name>
    <dbReference type="NCBI Taxonomy" id="363870"/>
    <lineage>
        <taxon>Bacteria</taxon>
        <taxon>Bacillati</taxon>
        <taxon>Bacillota</taxon>
        <taxon>Bacilli</taxon>
        <taxon>Bacillales</taxon>
        <taxon>Bacillaceae</taxon>
        <taxon>Heyndrickxia</taxon>
    </lineage>
</organism>
<dbReference type="PANTHER" id="PTHR33164:SF43">
    <property type="entry name" value="HTH-TYPE TRANSCRIPTIONAL REPRESSOR YETL"/>
    <property type="match status" value="1"/>
</dbReference>
<dbReference type="AlphaFoldDB" id="A0A0A6VC93"/>
<reference evidence="3 5" key="1">
    <citation type="submission" date="2014-10" db="EMBL/GenBank/DDBJ databases">
        <title>Draft genome of phytase producing Bacillus ginsengihumi strain M2.11.</title>
        <authorList>
            <person name="Toymentseva A."/>
            <person name="Boulygina E.A."/>
            <person name="Kazakov S.V."/>
            <person name="Kayumov I."/>
            <person name="Suleimanova A.D."/>
            <person name="Mardanova A.M."/>
            <person name="Maria S.N."/>
            <person name="Sergey M.Y."/>
            <person name="Sharipova M.R."/>
        </authorList>
    </citation>
    <scope>NUCLEOTIDE SEQUENCE [LARGE SCALE GENOMIC DNA]</scope>
    <source>
        <strain evidence="3 5">M2.11</strain>
    </source>
</reference>
<dbReference type="InterPro" id="IPR036390">
    <property type="entry name" value="WH_DNA-bd_sf"/>
</dbReference>
<evidence type="ECO:0000313" key="5">
    <source>
        <dbReference type="Proteomes" id="UP000030588"/>
    </source>
</evidence>
<dbReference type="PROSITE" id="PS50995">
    <property type="entry name" value="HTH_MARR_2"/>
    <property type="match status" value="1"/>
</dbReference>